<reference evidence="2" key="2">
    <citation type="submission" date="2022-10" db="EMBL/GenBank/DDBJ databases">
        <title>The complete genomes of actinobacterial strains from the NBC collection.</title>
        <authorList>
            <person name="Joergensen T.S."/>
            <person name="Alvarez Arevalo M."/>
            <person name="Sterndorff E.B."/>
            <person name="Faurdal D."/>
            <person name="Vuksanovic O."/>
            <person name="Mourched A.-S."/>
            <person name="Charusanti P."/>
            <person name="Shaw S."/>
            <person name="Blin K."/>
            <person name="Weber T."/>
        </authorList>
    </citation>
    <scope>NUCLEOTIDE SEQUENCE</scope>
    <source>
        <strain evidence="2">NBC_01256</strain>
    </source>
</reference>
<dbReference type="RefSeq" id="WP_159478844.1">
    <property type="nucleotide sequence ID" value="NZ_BAAATH010000029.1"/>
</dbReference>
<dbReference type="OrthoDB" id="5292689at2"/>
<reference evidence="1 3" key="1">
    <citation type="submission" date="2019-12" db="EMBL/GenBank/DDBJ databases">
        <title>Whole genome shotgun sequence of Streptomyces caniferus NBRC 15389.</title>
        <authorList>
            <person name="Ichikawa N."/>
            <person name="Kimura A."/>
            <person name="Kitahashi Y."/>
            <person name="Komaki H."/>
            <person name="Tamura T."/>
        </authorList>
    </citation>
    <scope>NUCLEOTIDE SEQUENCE [LARGE SCALE GENOMIC DNA]</scope>
    <source>
        <strain evidence="1 3">NBRC 15389</strain>
    </source>
</reference>
<evidence type="ECO:0000313" key="1">
    <source>
        <dbReference type="EMBL" id="GFE08205.1"/>
    </source>
</evidence>
<organism evidence="1 3">
    <name type="scientific">Streptomyces caniferus</name>
    <dbReference type="NCBI Taxonomy" id="285557"/>
    <lineage>
        <taxon>Bacteria</taxon>
        <taxon>Bacillati</taxon>
        <taxon>Actinomycetota</taxon>
        <taxon>Actinomycetes</taxon>
        <taxon>Kitasatosporales</taxon>
        <taxon>Streptomycetaceae</taxon>
        <taxon>Streptomyces</taxon>
    </lineage>
</organism>
<evidence type="ECO:0000313" key="3">
    <source>
        <dbReference type="Proteomes" id="UP000435837"/>
    </source>
</evidence>
<evidence type="ECO:0000313" key="4">
    <source>
        <dbReference type="Proteomes" id="UP001432292"/>
    </source>
</evidence>
<dbReference type="EMBL" id="BLIN01000005">
    <property type="protein sequence ID" value="GFE08205.1"/>
    <property type="molecule type" value="Genomic_DNA"/>
</dbReference>
<dbReference type="Proteomes" id="UP000435837">
    <property type="component" value="Unassembled WGS sequence"/>
</dbReference>
<accession>A0A640SF53</accession>
<dbReference type="EMBL" id="CP108473">
    <property type="protein sequence ID" value="WUS26892.1"/>
    <property type="molecule type" value="Genomic_DNA"/>
</dbReference>
<dbReference type="AlphaFoldDB" id="A0A640SF53"/>
<evidence type="ECO:0000313" key="2">
    <source>
        <dbReference type="EMBL" id="WUS26892.1"/>
    </source>
</evidence>
<protein>
    <submittedName>
        <fullName evidence="1">Uncharacterized protein</fullName>
    </submittedName>
</protein>
<keyword evidence="4" id="KW-1185">Reference proteome</keyword>
<proteinExistence type="predicted"/>
<dbReference type="Proteomes" id="UP001432292">
    <property type="component" value="Chromosome"/>
</dbReference>
<name>A0A640SF53_9ACTN</name>
<sequence length="70" mass="7626">MSGLWFTERAFDVITQEAARVAEPEGIKRFGEYCAHELGRQDAAFDPKLDVDFTHLGGQGLTTVVVGKAA</sequence>
<gene>
    <name evidence="2" type="ORF">OG727_33935</name>
    <name evidence="1" type="ORF">Scani_44730</name>
</gene>